<dbReference type="Proteomes" id="UP000823890">
    <property type="component" value="Unassembled WGS sequence"/>
</dbReference>
<feature type="transmembrane region" description="Helical" evidence="6">
    <location>
        <begin position="133"/>
        <end position="156"/>
    </location>
</feature>
<sequence length="405" mass="42962">MKKVFTSLPFKLLVGVVLGIIAGQLAGMESMKAAGDALMNVVVTVRFILSELINFCVPLIVIGFIAPSITRLGKSASQMLGVALFCAYMSSILAALLSMAAGYGIIPHLSIVSEVEGLKELPEVVFQLEIPQIMSVMSALVLSVLLGLACTWTNAVTMTNLLEEFQKIVLEVVTRVVIPVLPVFIGFTFCGLSYEGTITKQLPVFIQVVLIVMAGHFIWMAVLYIAAGIYSGSNPLKVIRNYGPAYITAVGTMSSAATLAVALRCAKKSEPVLRADMVDFGIPLFANIHLCGSVLTEVFFVMTVSQILYGKIPDAGTMILFCVLLGVFAIGAPGVPGGTVMASLGLITGVLGFDETGTALMLTIFALQDSFGTACNITGDGALTMILSGYARRHNIEEQNLSVKL</sequence>
<dbReference type="Pfam" id="PF00375">
    <property type="entry name" value="SDF"/>
    <property type="match status" value="1"/>
</dbReference>
<feature type="transmembrane region" description="Helical" evidence="6">
    <location>
        <begin position="341"/>
        <end position="367"/>
    </location>
</feature>
<name>A0A9D2NPF1_9FIRM</name>
<dbReference type="PANTHER" id="PTHR42865:SF10">
    <property type="entry name" value="SODIUM:DICARBOXYLATE SYMPORTER FAMILY PROTEIN"/>
    <property type="match status" value="1"/>
</dbReference>
<feature type="transmembrane region" description="Helical" evidence="6">
    <location>
        <begin position="242"/>
        <end position="262"/>
    </location>
</feature>
<feature type="transmembrane region" description="Helical" evidence="6">
    <location>
        <begin position="168"/>
        <end position="194"/>
    </location>
</feature>
<accession>A0A9D2NPF1</accession>
<gene>
    <name evidence="7" type="ORF">H9758_06815</name>
</gene>
<dbReference type="PANTHER" id="PTHR42865">
    <property type="entry name" value="PROTON/GLUTAMATE-ASPARTATE SYMPORTER"/>
    <property type="match status" value="1"/>
</dbReference>
<feature type="transmembrane region" description="Helical" evidence="6">
    <location>
        <begin position="206"/>
        <end position="230"/>
    </location>
</feature>
<evidence type="ECO:0000256" key="2">
    <source>
        <dbReference type="ARBA" id="ARBA00022448"/>
    </source>
</evidence>
<feature type="transmembrane region" description="Helical" evidence="6">
    <location>
        <begin position="52"/>
        <end position="70"/>
    </location>
</feature>
<dbReference type="GO" id="GO:0015293">
    <property type="term" value="F:symporter activity"/>
    <property type="evidence" value="ECO:0007669"/>
    <property type="project" value="InterPro"/>
</dbReference>
<evidence type="ECO:0000256" key="5">
    <source>
        <dbReference type="ARBA" id="ARBA00023136"/>
    </source>
</evidence>
<dbReference type="GO" id="GO:0005886">
    <property type="term" value="C:plasma membrane"/>
    <property type="evidence" value="ECO:0007669"/>
    <property type="project" value="TreeGrafter"/>
</dbReference>
<reference evidence="7" key="1">
    <citation type="journal article" date="2021" name="PeerJ">
        <title>Extensive microbial diversity within the chicken gut microbiome revealed by metagenomics and culture.</title>
        <authorList>
            <person name="Gilroy R."/>
            <person name="Ravi A."/>
            <person name="Getino M."/>
            <person name="Pursley I."/>
            <person name="Horton D.L."/>
            <person name="Alikhan N.F."/>
            <person name="Baker D."/>
            <person name="Gharbi K."/>
            <person name="Hall N."/>
            <person name="Watson M."/>
            <person name="Adriaenssens E.M."/>
            <person name="Foster-Nyarko E."/>
            <person name="Jarju S."/>
            <person name="Secka A."/>
            <person name="Antonio M."/>
            <person name="Oren A."/>
            <person name="Chaudhuri R.R."/>
            <person name="La Ragione R."/>
            <person name="Hildebrand F."/>
            <person name="Pallen M.J."/>
        </authorList>
    </citation>
    <scope>NUCLEOTIDE SEQUENCE</scope>
    <source>
        <strain evidence="7">ChiW19-954</strain>
    </source>
</reference>
<protein>
    <submittedName>
        <fullName evidence="7">Dicarboxylate/amino acid:cation symporter</fullName>
    </submittedName>
</protein>
<evidence type="ECO:0000313" key="8">
    <source>
        <dbReference type="Proteomes" id="UP000823890"/>
    </source>
</evidence>
<dbReference type="InterPro" id="IPR001991">
    <property type="entry name" value="Na-dicarboxylate_symporter"/>
</dbReference>
<evidence type="ECO:0000256" key="6">
    <source>
        <dbReference type="SAM" id="Phobius"/>
    </source>
</evidence>
<comment type="caution">
    <text evidence="7">The sequence shown here is derived from an EMBL/GenBank/DDBJ whole genome shotgun (WGS) entry which is preliminary data.</text>
</comment>
<evidence type="ECO:0000313" key="7">
    <source>
        <dbReference type="EMBL" id="HJC34293.1"/>
    </source>
</evidence>
<evidence type="ECO:0000256" key="4">
    <source>
        <dbReference type="ARBA" id="ARBA00022989"/>
    </source>
</evidence>
<feature type="transmembrane region" description="Helical" evidence="6">
    <location>
        <begin position="282"/>
        <end position="303"/>
    </location>
</feature>
<evidence type="ECO:0000256" key="1">
    <source>
        <dbReference type="ARBA" id="ARBA00004141"/>
    </source>
</evidence>
<dbReference type="SUPFAM" id="SSF118215">
    <property type="entry name" value="Proton glutamate symport protein"/>
    <property type="match status" value="1"/>
</dbReference>
<dbReference type="Gene3D" id="1.10.3860.10">
    <property type="entry name" value="Sodium:dicarboxylate symporter"/>
    <property type="match status" value="1"/>
</dbReference>
<organism evidence="7 8">
    <name type="scientific">Candidatus Mediterraneibacter faecipullorum</name>
    <dbReference type="NCBI Taxonomy" id="2838670"/>
    <lineage>
        <taxon>Bacteria</taxon>
        <taxon>Bacillati</taxon>
        <taxon>Bacillota</taxon>
        <taxon>Clostridia</taxon>
        <taxon>Lachnospirales</taxon>
        <taxon>Lachnospiraceae</taxon>
        <taxon>Mediterraneibacter</taxon>
    </lineage>
</organism>
<comment type="subcellular location">
    <subcellularLocation>
        <location evidence="1">Membrane</location>
        <topology evidence="1">Multi-pass membrane protein</topology>
    </subcellularLocation>
</comment>
<dbReference type="EMBL" id="DWWO01000085">
    <property type="protein sequence ID" value="HJC34293.1"/>
    <property type="molecule type" value="Genomic_DNA"/>
</dbReference>
<keyword evidence="3 6" id="KW-0812">Transmembrane</keyword>
<evidence type="ECO:0000256" key="3">
    <source>
        <dbReference type="ARBA" id="ARBA00022692"/>
    </source>
</evidence>
<dbReference type="AlphaFoldDB" id="A0A9D2NPF1"/>
<keyword evidence="5 6" id="KW-0472">Membrane</keyword>
<reference evidence="7" key="2">
    <citation type="submission" date="2021-04" db="EMBL/GenBank/DDBJ databases">
        <authorList>
            <person name="Gilroy R."/>
        </authorList>
    </citation>
    <scope>NUCLEOTIDE SEQUENCE</scope>
    <source>
        <strain evidence="7">ChiW19-954</strain>
    </source>
</reference>
<proteinExistence type="predicted"/>
<dbReference type="InterPro" id="IPR036458">
    <property type="entry name" value="Na:dicarbo_symporter_sf"/>
</dbReference>
<feature type="transmembrane region" description="Helical" evidence="6">
    <location>
        <begin position="315"/>
        <end position="335"/>
    </location>
</feature>
<keyword evidence="2" id="KW-0813">Transport</keyword>
<feature type="transmembrane region" description="Helical" evidence="6">
    <location>
        <begin position="82"/>
        <end position="106"/>
    </location>
</feature>
<keyword evidence="4 6" id="KW-1133">Transmembrane helix</keyword>